<dbReference type="EMBL" id="UINC01005350">
    <property type="protein sequence ID" value="SVA20768.1"/>
    <property type="molecule type" value="Genomic_DNA"/>
</dbReference>
<evidence type="ECO:0000259" key="1">
    <source>
        <dbReference type="Pfam" id="PF13369"/>
    </source>
</evidence>
<evidence type="ECO:0000313" key="2">
    <source>
        <dbReference type="EMBL" id="SVA20768.1"/>
    </source>
</evidence>
<feature type="domain" description="Protein SirB1 N-terminal" evidence="1">
    <location>
        <begin position="60"/>
        <end position="211"/>
    </location>
</feature>
<dbReference type="PANTHER" id="PTHR31350:SF21">
    <property type="entry name" value="F-BOX ONLY PROTEIN 21"/>
    <property type="match status" value="1"/>
</dbReference>
<accession>A0A381TZ86</accession>
<dbReference type="Pfam" id="PF13371">
    <property type="entry name" value="TPR_9"/>
    <property type="match status" value="1"/>
</dbReference>
<sequence>MEVVASMIDDTNRPSDTYSRLYCRQRFATCVALPEAELDLASAALWLAAEDCPELDTQVYLGRLESLADRVRVAWGKRPGSVAALDALRSVLVEEESFRGNTNSYYDPQNSFLNKVLDRRVGIPISLSIVWIEVGRRAGIPIEGVNLPGHFVVRLLDRHEPTLIDPFCGGMVLTARECEDRLRQTQGEGWRLSPEDLVAAGPKQILVRVLNNLRLIYLETEDYGRALSVVDRLALIAGNTPKLRRDRGLLFARLQLYGKAWADLAAYLGSEEATDENEASDEAVSLLREHLELVRYLAAAPN</sequence>
<dbReference type="InterPro" id="IPR032698">
    <property type="entry name" value="SirB1_N"/>
</dbReference>
<dbReference type="PANTHER" id="PTHR31350">
    <property type="entry name" value="SI:DKEY-261L7.2"/>
    <property type="match status" value="1"/>
</dbReference>
<name>A0A381TZ86_9ZZZZ</name>
<dbReference type="AlphaFoldDB" id="A0A381TZ86"/>
<protein>
    <recommendedName>
        <fullName evidence="1">Protein SirB1 N-terminal domain-containing protein</fullName>
    </recommendedName>
</protein>
<proteinExistence type="predicted"/>
<reference evidence="2" key="1">
    <citation type="submission" date="2018-05" db="EMBL/GenBank/DDBJ databases">
        <authorList>
            <person name="Lanie J.A."/>
            <person name="Ng W.-L."/>
            <person name="Kazmierczak K.M."/>
            <person name="Andrzejewski T.M."/>
            <person name="Davidsen T.M."/>
            <person name="Wayne K.J."/>
            <person name="Tettelin H."/>
            <person name="Glass J.I."/>
            <person name="Rusch D."/>
            <person name="Podicherti R."/>
            <person name="Tsui H.-C.T."/>
            <person name="Winkler M.E."/>
        </authorList>
    </citation>
    <scope>NUCLEOTIDE SEQUENCE</scope>
</reference>
<organism evidence="2">
    <name type="scientific">marine metagenome</name>
    <dbReference type="NCBI Taxonomy" id="408172"/>
    <lineage>
        <taxon>unclassified sequences</taxon>
        <taxon>metagenomes</taxon>
        <taxon>ecological metagenomes</taxon>
    </lineage>
</organism>
<gene>
    <name evidence="2" type="ORF">METZ01_LOCUS73622</name>
</gene>
<dbReference type="Pfam" id="PF13369">
    <property type="entry name" value="Transglut_core2"/>
    <property type="match status" value="1"/>
</dbReference>